<dbReference type="Proteomes" id="UP001430544">
    <property type="component" value="Unassembled WGS sequence"/>
</dbReference>
<dbReference type="GeneID" id="46982432"/>
<dbReference type="RefSeq" id="WP_005988971.1">
    <property type="nucleotide sequence ID" value="NZ_CP018470.1"/>
</dbReference>
<evidence type="ECO:0000313" key="2">
    <source>
        <dbReference type="EMBL" id="MCC8624728.1"/>
    </source>
</evidence>
<evidence type="ECO:0000313" key="4">
    <source>
        <dbReference type="Proteomes" id="UP001430544"/>
    </source>
</evidence>
<accession>A0AAJ0N5F9</accession>
<proteinExistence type="predicted"/>
<protein>
    <submittedName>
        <fullName evidence="1">Uncharacterized protein</fullName>
    </submittedName>
</protein>
<evidence type="ECO:0000313" key="3">
    <source>
        <dbReference type="Proteomes" id="UP000030969"/>
    </source>
</evidence>
<comment type="caution">
    <text evidence="1">The sequence shown here is derived from an EMBL/GenBank/DDBJ whole genome shotgun (WGS) entry which is preliminary data.</text>
</comment>
<evidence type="ECO:0000313" key="1">
    <source>
        <dbReference type="EMBL" id="KHM96854.1"/>
    </source>
</evidence>
<name>A0AAJ0N5F9_9XANT</name>
<keyword evidence="4" id="KW-1185">Reference proteome</keyword>
<dbReference type="EMBL" id="JAJIUN010000105">
    <property type="protein sequence ID" value="MCC8624728.1"/>
    <property type="molecule type" value="Genomic_DNA"/>
</dbReference>
<dbReference type="AlphaFoldDB" id="A0AAJ0N5F9"/>
<gene>
    <name evidence="2" type="ORF">LN473_22680</name>
    <name evidence="1" type="ORF">OR61_05375</name>
</gene>
<dbReference type="EMBL" id="JSYJ01000020">
    <property type="protein sequence ID" value="KHM96854.1"/>
    <property type="molecule type" value="Genomic_DNA"/>
</dbReference>
<sequence>MSLTQQQLFVFALYKIRRLLAGRLGSHSASPLSVRAAAHLADALHNAADTVLQGRSFDPESVATRLGAVGRMLGTTFQQRLSDATRDLPQTHAR</sequence>
<dbReference type="Proteomes" id="UP000030969">
    <property type="component" value="Unassembled WGS sequence"/>
</dbReference>
<organism evidence="1 3">
    <name type="scientific">Xanthomonas vesicatoria</name>
    <dbReference type="NCBI Taxonomy" id="56460"/>
    <lineage>
        <taxon>Bacteria</taxon>
        <taxon>Pseudomonadati</taxon>
        <taxon>Pseudomonadota</taxon>
        <taxon>Gammaproteobacteria</taxon>
        <taxon>Lysobacterales</taxon>
        <taxon>Lysobacteraceae</taxon>
        <taxon>Xanthomonas</taxon>
    </lineage>
</organism>
<reference evidence="1 3" key="1">
    <citation type="submission" date="2014-11" db="EMBL/GenBank/DDBJ databases">
        <title>Draft Genome Sequences of Xanthomonas vesicatoria Strains from the Balkan Peninsula.</title>
        <authorList>
            <person name="Vancheva T."/>
            <person name="Lefeuvre P."/>
            <person name="Bogatzevska N."/>
            <person name="Moncheva P."/>
            <person name="Koebnik R."/>
        </authorList>
    </citation>
    <scope>NUCLEOTIDE SEQUENCE [LARGE SCALE GENOMIC DNA]</scope>
    <source>
        <strain evidence="1 3">53M</strain>
    </source>
</reference>
<reference evidence="2" key="2">
    <citation type="submission" date="2021-11" db="EMBL/GenBank/DDBJ databases">
        <title>Genome resources and taxonomic validation of 89 Xanthomonas strains.</title>
        <authorList>
            <person name="Tambong J.T."/>
        </authorList>
    </citation>
    <scope>NUCLEOTIDE SEQUENCE</scope>
    <source>
        <strain evidence="2">Bv 5-4A</strain>
    </source>
</reference>